<evidence type="ECO:0000313" key="4">
    <source>
        <dbReference type="Proteomes" id="UP001583177"/>
    </source>
</evidence>
<reference evidence="3 4" key="1">
    <citation type="journal article" date="2024" name="IMA Fungus">
        <title>IMA Genome - F19 : A genome assembly and annotation guide to empower mycologists, including annotated draft genome sequences of Ceratocystis pirilliformis, Diaporthe australafricana, Fusarium ophioides, Paecilomyces lecythidis, and Sporothrix stenoceras.</title>
        <authorList>
            <person name="Aylward J."/>
            <person name="Wilson A.M."/>
            <person name="Visagie C.M."/>
            <person name="Spraker J."/>
            <person name="Barnes I."/>
            <person name="Buitendag C."/>
            <person name="Ceriani C."/>
            <person name="Del Mar Angel L."/>
            <person name="du Plessis D."/>
            <person name="Fuchs T."/>
            <person name="Gasser K."/>
            <person name="Kramer D."/>
            <person name="Li W."/>
            <person name="Munsamy K."/>
            <person name="Piso A."/>
            <person name="Price J.L."/>
            <person name="Sonnekus B."/>
            <person name="Thomas C."/>
            <person name="van der Nest A."/>
            <person name="van Dijk A."/>
            <person name="van Heerden A."/>
            <person name="van Vuuren N."/>
            <person name="Yilmaz N."/>
            <person name="Duong T.A."/>
            <person name="van der Merwe N.A."/>
            <person name="Wingfield M.J."/>
            <person name="Wingfield B.D."/>
        </authorList>
    </citation>
    <scope>NUCLEOTIDE SEQUENCE [LARGE SCALE GENOMIC DNA]</scope>
    <source>
        <strain evidence="3 4">CMW 18300</strain>
    </source>
</reference>
<evidence type="ECO:0008006" key="5">
    <source>
        <dbReference type="Google" id="ProtNLM"/>
    </source>
</evidence>
<keyword evidence="2" id="KW-1133">Transmembrane helix</keyword>
<evidence type="ECO:0000256" key="2">
    <source>
        <dbReference type="SAM" id="Phobius"/>
    </source>
</evidence>
<evidence type="ECO:0000313" key="3">
    <source>
        <dbReference type="EMBL" id="KAL1874478.1"/>
    </source>
</evidence>
<evidence type="ECO:0000256" key="1">
    <source>
        <dbReference type="SAM" id="MobiDB-lite"/>
    </source>
</evidence>
<gene>
    <name evidence="3" type="ORF">Daus18300_003496</name>
</gene>
<keyword evidence="4" id="KW-1185">Reference proteome</keyword>
<dbReference type="EMBL" id="JAWRVE010000022">
    <property type="protein sequence ID" value="KAL1874478.1"/>
    <property type="molecule type" value="Genomic_DNA"/>
</dbReference>
<accession>A0ABR3XEV1</accession>
<organism evidence="3 4">
    <name type="scientific">Diaporthe australafricana</name>
    <dbReference type="NCBI Taxonomy" id="127596"/>
    <lineage>
        <taxon>Eukaryota</taxon>
        <taxon>Fungi</taxon>
        <taxon>Dikarya</taxon>
        <taxon>Ascomycota</taxon>
        <taxon>Pezizomycotina</taxon>
        <taxon>Sordariomycetes</taxon>
        <taxon>Sordariomycetidae</taxon>
        <taxon>Diaporthales</taxon>
        <taxon>Diaporthaceae</taxon>
        <taxon>Diaporthe</taxon>
    </lineage>
</organism>
<protein>
    <recommendedName>
        <fullName evidence="5">Transmembrane protein</fullName>
    </recommendedName>
</protein>
<proteinExistence type="predicted"/>
<keyword evidence="2" id="KW-0472">Membrane</keyword>
<sequence length="277" mass="30732">MLLTLLFQYVWLTQRVWLVWIMLLVLLVLTILLMLIIALMSRLLVWLQGGMMQWNRPQANLRHRELPSLSANASSSNTSAPINSHLPQDQDQDQEQNHTIPPPSHDNLFGTEDLGTMRARHSLEYSLNAPIPTDSPVEAAYFAGAHACMSMAIATEHETHPYMIVARAAHAISVAASASTSQSYSALLAAVNSVELIAMLAYEEECGHRRPPACEGEQRIMYNVIDSAVRQASAQVPPSKSFIPQHQSTGLVLAKKAFSELFQQNPDLISQLEQIAR</sequence>
<feature type="compositionally biased region" description="Low complexity" evidence="1">
    <location>
        <begin position="70"/>
        <end position="84"/>
    </location>
</feature>
<keyword evidence="2" id="KW-0812">Transmembrane</keyword>
<comment type="caution">
    <text evidence="3">The sequence shown here is derived from an EMBL/GenBank/DDBJ whole genome shotgun (WGS) entry which is preliminary data.</text>
</comment>
<dbReference type="Proteomes" id="UP001583177">
    <property type="component" value="Unassembled WGS sequence"/>
</dbReference>
<feature type="transmembrane region" description="Helical" evidence="2">
    <location>
        <begin position="20"/>
        <end position="47"/>
    </location>
</feature>
<name>A0ABR3XEV1_9PEZI</name>
<feature type="region of interest" description="Disordered" evidence="1">
    <location>
        <begin position="70"/>
        <end position="111"/>
    </location>
</feature>